<dbReference type="SMART" id="SM00671">
    <property type="entry name" value="SEL1"/>
    <property type="match status" value="4"/>
</dbReference>
<gene>
    <name evidence="2" type="primary">hcpC_1</name>
    <name evidence="2" type="ORF">ROA7745_02682</name>
</gene>
<dbReference type="GO" id="GO:0008800">
    <property type="term" value="F:beta-lactamase activity"/>
    <property type="evidence" value="ECO:0007669"/>
    <property type="project" value="UniProtKB-EC"/>
</dbReference>
<dbReference type="InterPro" id="IPR006597">
    <property type="entry name" value="Sel1-like"/>
</dbReference>
<accession>A0A1X7BTM0</accession>
<organism evidence="2 3">
    <name type="scientific">Roseovarius aestuarii</name>
    <dbReference type="NCBI Taxonomy" id="475083"/>
    <lineage>
        <taxon>Bacteria</taxon>
        <taxon>Pseudomonadati</taxon>
        <taxon>Pseudomonadota</taxon>
        <taxon>Alphaproteobacteria</taxon>
        <taxon>Rhodobacterales</taxon>
        <taxon>Roseobacteraceae</taxon>
        <taxon>Roseovarius</taxon>
    </lineage>
</organism>
<dbReference type="PANTHER" id="PTHR43628:SF1">
    <property type="entry name" value="CHITIN SYNTHASE REGULATORY FACTOR 2-RELATED"/>
    <property type="match status" value="1"/>
</dbReference>
<dbReference type="Pfam" id="PF08238">
    <property type="entry name" value="Sel1"/>
    <property type="match status" value="4"/>
</dbReference>
<evidence type="ECO:0000313" key="2">
    <source>
        <dbReference type="EMBL" id="SMC12850.1"/>
    </source>
</evidence>
<keyword evidence="1" id="KW-0732">Signal</keyword>
<dbReference type="RefSeq" id="WP_085800804.1">
    <property type="nucleotide sequence ID" value="NZ_FWXB01000010.1"/>
</dbReference>
<evidence type="ECO:0000313" key="3">
    <source>
        <dbReference type="Proteomes" id="UP000193224"/>
    </source>
</evidence>
<feature type="chain" id="PRO_5012530265" evidence="1">
    <location>
        <begin position="22"/>
        <end position="235"/>
    </location>
</feature>
<reference evidence="2 3" key="1">
    <citation type="submission" date="2017-03" db="EMBL/GenBank/DDBJ databases">
        <authorList>
            <person name="Afonso C.L."/>
            <person name="Miller P.J."/>
            <person name="Scott M.A."/>
            <person name="Spackman E."/>
            <person name="Goraichik I."/>
            <person name="Dimitrov K.M."/>
            <person name="Suarez D.L."/>
            <person name="Swayne D.E."/>
        </authorList>
    </citation>
    <scope>NUCLEOTIDE SEQUENCE [LARGE SCALE GENOMIC DNA]</scope>
    <source>
        <strain evidence="2 3">CECT 7745</strain>
    </source>
</reference>
<evidence type="ECO:0000256" key="1">
    <source>
        <dbReference type="SAM" id="SignalP"/>
    </source>
</evidence>
<keyword evidence="2" id="KW-0378">Hydrolase</keyword>
<name>A0A1X7BTM0_9RHOB</name>
<dbReference type="EC" id="3.5.2.6" evidence="2"/>
<dbReference type="PANTHER" id="PTHR43628">
    <property type="entry name" value="ACTIVATOR OF C KINASE PROTEIN 1-RELATED"/>
    <property type="match status" value="1"/>
</dbReference>
<dbReference type="Gene3D" id="1.25.40.10">
    <property type="entry name" value="Tetratricopeptide repeat domain"/>
    <property type="match status" value="1"/>
</dbReference>
<feature type="signal peptide" evidence="1">
    <location>
        <begin position="1"/>
        <end position="21"/>
    </location>
</feature>
<dbReference type="SUPFAM" id="SSF81901">
    <property type="entry name" value="HCP-like"/>
    <property type="match status" value="1"/>
</dbReference>
<protein>
    <submittedName>
        <fullName evidence="2">Putative beta-lactamase HcpC</fullName>
        <ecNumber evidence="2">3.5.2.6</ecNumber>
    </submittedName>
</protein>
<dbReference type="InterPro" id="IPR011990">
    <property type="entry name" value="TPR-like_helical_dom_sf"/>
</dbReference>
<proteinExistence type="predicted"/>
<dbReference type="AlphaFoldDB" id="A0A1X7BTM0"/>
<dbReference type="InterPro" id="IPR052945">
    <property type="entry name" value="Mitotic_Regulator"/>
</dbReference>
<dbReference type="OrthoDB" id="8235393at2"/>
<sequence length="235" mass="24830">MKKTTLVLSAVLVSLVSSLSAQDLQKGLEAYRSGDYAVALGELVPLAEQGNEIAQYNLGLMYFNGNGVPSSFEEMLKWHSSAAALGSVDAQLSLGNIYRGGFGVAQDFAEAATFYKQAAEQGNAKAQNNLAALFAKGLGVPKDAEAAVRWYRTAAEQGDSSGQVNLGIAYDKGKGVSEDDVLAYMWLHIAHNNGGGIAASMSKGLVANNLTEKEISMALELADECLARDYANCGY</sequence>
<dbReference type="Proteomes" id="UP000193224">
    <property type="component" value="Unassembled WGS sequence"/>
</dbReference>
<keyword evidence="3" id="KW-1185">Reference proteome</keyword>
<dbReference type="EMBL" id="FWXB01000010">
    <property type="protein sequence ID" value="SMC12850.1"/>
    <property type="molecule type" value="Genomic_DNA"/>
</dbReference>